<dbReference type="EMBL" id="ACRN01000014">
    <property type="protein sequence ID" value="EHM87512.1"/>
    <property type="molecule type" value="Genomic_DNA"/>
</dbReference>
<dbReference type="HOGENOM" id="CLU_014673_0_2_11"/>
<dbReference type="PANTHER" id="PTHR11142:SF0">
    <property type="entry name" value="TRNA PSEUDOURIDINE SYNTHASE-LIKE 1"/>
    <property type="match status" value="1"/>
</dbReference>
<organism evidence="8 9">
    <name type="scientific">Actinomyces graevenitzii C83</name>
    <dbReference type="NCBI Taxonomy" id="435830"/>
    <lineage>
        <taxon>Bacteria</taxon>
        <taxon>Bacillati</taxon>
        <taxon>Actinomycetota</taxon>
        <taxon>Actinomycetes</taxon>
        <taxon>Actinomycetales</taxon>
        <taxon>Actinomycetaceae</taxon>
        <taxon>Actinomyces</taxon>
    </lineage>
</organism>
<dbReference type="STRING" id="435830.HMPREF0045_01571"/>
<dbReference type="eggNOG" id="COG0101">
    <property type="taxonomic scope" value="Bacteria"/>
</dbReference>
<accession>G9PH47</accession>
<dbReference type="InterPro" id="IPR020094">
    <property type="entry name" value="TruA/RsuA/RluB/E/F_N"/>
</dbReference>
<comment type="function">
    <text evidence="4">Formation of pseudouridine at positions 38, 39 and 40 in the anticodon stem and loop of transfer RNAs.</text>
</comment>
<evidence type="ECO:0000256" key="1">
    <source>
        <dbReference type="ARBA" id="ARBA00009375"/>
    </source>
</evidence>
<dbReference type="CDD" id="cd02570">
    <property type="entry name" value="PseudoU_synth_EcTruA"/>
    <property type="match status" value="1"/>
</dbReference>
<dbReference type="SUPFAM" id="SSF55120">
    <property type="entry name" value="Pseudouridine synthase"/>
    <property type="match status" value="1"/>
</dbReference>
<feature type="active site" description="Nucleophile" evidence="4">
    <location>
        <position position="133"/>
    </location>
</feature>
<feature type="domain" description="Pseudouridine synthase I TruA alpha/beta" evidence="7">
    <location>
        <begin position="263"/>
        <end position="367"/>
    </location>
</feature>
<dbReference type="Proteomes" id="UP000003822">
    <property type="component" value="Unassembled WGS sequence"/>
</dbReference>
<dbReference type="GO" id="GO:0031119">
    <property type="term" value="P:tRNA pseudouridine synthesis"/>
    <property type="evidence" value="ECO:0007669"/>
    <property type="project" value="UniProtKB-UniRule"/>
</dbReference>
<evidence type="ECO:0000313" key="8">
    <source>
        <dbReference type="EMBL" id="EHM87512.1"/>
    </source>
</evidence>
<feature type="region of interest" description="Disordered" evidence="6">
    <location>
        <begin position="13"/>
        <end position="34"/>
    </location>
</feature>
<dbReference type="AlphaFoldDB" id="G9PH47"/>
<feature type="binding site" evidence="4">
    <location>
        <position position="227"/>
    </location>
    <ligand>
        <name>substrate</name>
    </ligand>
</feature>
<comment type="subunit">
    <text evidence="4">Homodimer.</text>
</comment>
<dbReference type="Gene3D" id="3.30.70.580">
    <property type="entry name" value="Pseudouridine synthase I, catalytic domain, N-terminal subdomain"/>
    <property type="match status" value="1"/>
</dbReference>
<evidence type="ECO:0000313" key="9">
    <source>
        <dbReference type="Proteomes" id="UP000003822"/>
    </source>
</evidence>
<protein>
    <recommendedName>
        <fullName evidence="4">tRNA pseudouridine synthase A</fullName>
        <ecNumber evidence="4">5.4.99.12</ecNumber>
    </recommendedName>
    <alternativeName>
        <fullName evidence="4">tRNA pseudouridine(38-40) synthase</fullName>
    </alternativeName>
    <alternativeName>
        <fullName evidence="4">tRNA pseudouridylate synthase I</fullName>
    </alternativeName>
    <alternativeName>
        <fullName evidence="4">tRNA-uridine isomerase I</fullName>
    </alternativeName>
</protein>
<reference evidence="8 9" key="1">
    <citation type="submission" date="2011-10" db="EMBL/GenBank/DDBJ databases">
        <title>The Genome Sequence of Actinomyces graevenitzii C83.</title>
        <authorList>
            <consortium name="The Broad Institute Genome Sequencing Platform"/>
            <consortium name="The Broad Institute Genome Sequencing Center for Infectious Disease"/>
            <person name="Earl A."/>
            <person name="Ward D."/>
            <person name="Feldgarden M."/>
            <person name="Gevers D."/>
            <person name="Sibley C.D."/>
            <person name="Field T.R."/>
            <person name="Grinwis M."/>
            <person name="Eshaghurshan C.S."/>
            <person name="Surette M.G."/>
            <person name="Young S.K."/>
            <person name="Zeng Q."/>
            <person name="Gargeya S."/>
            <person name="Fitzgerald M."/>
            <person name="Haas B."/>
            <person name="Abouelleil A."/>
            <person name="Alvarado L."/>
            <person name="Arachchi H.M."/>
            <person name="Berlin A."/>
            <person name="Brown A."/>
            <person name="Chapman S.B."/>
            <person name="Chen Z."/>
            <person name="Dunbar C."/>
            <person name="Freedman E."/>
            <person name="Gearin G."/>
            <person name="Goldberg J."/>
            <person name="Griggs A."/>
            <person name="Gujja S."/>
            <person name="Heiman D."/>
            <person name="Howarth C."/>
            <person name="Larson L."/>
            <person name="Lui A."/>
            <person name="MacDonald P.J.P."/>
            <person name="Montmayeur A."/>
            <person name="Murphy C."/>
            <person name="Neiman D."/>
            <person name="Pearson M."/>
            <person name="Priest M."/>
            <person name="Roberts A."/>
            <person name="Saif S."/>
            <person name="Shea T."/>
            <person name="Shenoy N."/>
            <person name="Sisk P."/>
            <person name="Stolte C."/>
            <person name="Sykes S."/>
            <person name="Wortman J."/>
            <person name="Nusbaum C."/>
            <person name="Birren B."/>
        </authorList>
    </citation>
    <scope>NUCLEOTIDE SEQUENCE [LARGE SCALE GENOMIC DNA]</scope>
    <source>
        <strain evidence="8 9">C83</strain>
    </source>
</reference>
<feature type="compositionally biased region" description="Gly residues" evidence="6">
    <location>
        <begin position="21"/>
        <end position="30"/>
    </location>
</feature>
<comment type="caution">
    <text evidence="4">Lacks conserved residue(s) required for the propagation of feature annotation.</text>
</comment>
<dbReference type="Gene3D" id="3.30.70.660">
    <property type="entry name" value="Pseudouridine synthase I, catalytic domain, C-terminal subdomain"/>
    <property type="match status" value="1"/>
</dbReference>
<dbReference type="GO" id="GO:0160147">
    <property type="term" value="F:tRNA pseudouridine(38-40) synthase activity"/>
    <property type="evidence" value="ECO:0007669"/>
    <property type="project" value="UniProtKB-EC"/>
</dbReference>
<evidence type="ECO:0000259" key="7">
    <source>
        <dbReference type="Pfam" id="PF01416"/>
    </source>
</evidence>
<evidence type="ECO:0000256" key="2">
    <source>
        <dbReference type="ARBA" id="ARBA00022694"/>
    </source>
</evidence>
<evidence type="ECO:0000256" key="4">
    <source>
        <dbReference type="HAMAP-Rule" id="MF_00171"/>
    </source>
</evidence>
<dbReference type="EC" id="5.4.99.12" evidence="4"/>
<dbReference type="HAMAP" id="MF_00171">
    <property type="entry name" value="TruA"/>
    <property type="match status" value="1"/>
</dbReference>
<dbReference type="GO" id="GO:0003723">
    <property type="term" value="F:RNA binding"/>
    <property type="evidence" value="ECO:0007669"/>
    <property type="project" value="InterPro"/>
</dbReference>
<dbReference type="InterPro" id="IPR020097">
    <property type="entry name" value="PsdUridine_synth_TruA_a/b_dom"/>
</dbReference>
<evidence type="ECO:0000256" key="6">
    <source>
        <dbReference type="SAM" id="MobiDB-lite"/>
    </source>
</evidence>
<gene>
    <name evidence="4" type="primary">truA</name>
    <name evidence="8" type="ORF">HMPREF0045_01571</name>
</gene>
<name>G9PH47_9ACTO</name>
<dbReference type="PANTHER" id="PTHR11142">
    <property type="entry name" value="PSEUDOURIDYLATE SYNTHASE"/>
    <property type="match status" value="1"/>
</dbReference>
<dbReference type="RefSeq" id="WP_005987287.1">
    <property type="nucleotide sequence ID" value="NZ_JH470339.1"/>
</dbReference>
<dbReference type="NCBIfam" id="TIGR00071">
    <property type="entry name" value="hisT_truA"/>
    <property type="match status" value="1"/>
</dbReference>
<dbReference type="Pfam" id="PF01416">
    <property type="entry name" value="PseudoU_synth_1"/>
    <property type="match status" value="1"/>
</dbReference>
<keyword evidence="2 4" id="KW-0819">tRNA processing</keyword>
<keyword evidence="9" id="KW-1185">Reference proteome</keyword>
<comment type="similarity">
    <text evidence="1 4 5">Belongs to the tRNA pseudouridine synthase TruA family.</text>
</comment>
<dbReference type="PATRIC" id="fig|435830.3.peg.1515"/>
<evidence type="ECO:0000256" key="3">
    <source>
        <dbReference type="ARBA" id="ARBA00023235"/>
    </source>
</evidence>
<comment type="caution">
    <text evidence="8">The sequence shown here is derived from an EMBL/GenBank/DDBJ whole genome shotgun (WGS) entry which is preliminary data.</text>
</comment>
<evidence type="ECO:0000256" key="5">
    <source>
        <dbReference type="RuleBase" id="RU003792"/>
    </source>
</evidence>
<dbReference type="InterPro" id="IPR020103">
    <property type="entry name" value="PsdUridine_synth_cat_dom_sf"/>
</dbReference>
<dbReference type="InterPro" id="IPR001406">
    <property type="entry name" value="PsdUridine_synth_TruA"/>
</dbReference>
<dbReference type="InterPro" id="IPR020095">
    <property type="entry name" value="PsdUridine_synth_TruA_C"/>
</dbReference>
<proteinExistence type="inferred from homology"/>
<sequence length="389" mass="40985">MFGYRDCVGEPASGAEAGAGPAEGVGGPAGGAEPAEMQIEDGGEAGRLAGAHLEGACAEEVAGAGAQTPQLAANLAAALRPKVRVRMDLAYDGTFFRGWAAQPGLRTVQGELTEALSTILRVPVQLTVAGRTDAGVHASHQVVHFDVDTEAWQALAGRNGLDPAQALRRRTQALLKRAANPKTTSRPEPGLVALGASAGNGADIVVGAVSQVGGDFDARFSALRRTYRYRVADGVARHDPRLRSSVLWTDEELDLEAMNRSLQPLLGEHEFLSYCKPRQGASTIRSLLAAAWSRPESGVDAGLAVFEVSADAFCHHMVRSLVGATLTVGQGRNSEEWPAALLARRSRELAAPLAPAHGLTLEAITYPEPRRWAEQAQAARVLRTSAADD</sequence>
<keyword evidence="3 4" id="KW-0413">Isomerase</keyword>
<comment type="catalytic activity">
    <reaction evidence="4 5">
        <text>uridine(38/39/40) in tRNA = pseudouridine(38/39/40) in tRNA</text>
        <dbReference type="Rhea" id="RHEA:22376"/>
        <dbReference type="Rhea" id="RHEA-COMP:10085"/>
        <dbReference type="Rhea" id="RHEA-COMP:10087"/>
        <dbReference type="ChEBI" id="CHEBI:65314"/>
        <dbReference type="ChEBI" id="CHEBI:65315"/>
        <dbReference type="EC" id="5.4.99.12"/>
    </reaction>
</comment>